<dbReference type="InterPro" id="IPR026345">
    <property type="entry name" value="Adh_isopep-form_adh_dom"/>
</dbReference>
<dbReference type="Proteomes" id="UP000234579">
    <property type="component" value="Unassembled WGS sequence"/>
</dbReference>
<evidence type="ECO:0000313" key="8">
    <source>
        <dbReference type="EMBL" id="PLA76564.1"/>
    </source>
</evidence>
<keyword evidence="5" id="KW-0175">Coiled coil</keyword>
<evidence type="ECO:0000256" key="4">
    <source>
        <dbReference type="ARBA" id="ARBA00023088"/>
    </source>
</evidence>
<gene>
    <name evidence="8" type="ORF">CYR79_05520</name>
</gene>
<dbReference type="InterPro" id="IPR032300">
    <property type="entry name" value="Antigen_C"/>
</dbReference>
<dbReference type="InterPro" id="IPR019931">
    <property type="entry name" value="LPXTG_anchor"/>
</dbReference>
<feature type="region of interest" description="Disordered" evidence="6">
    <location>
        <begin position="2464"/>
        <end position="2488"/>
    </location>
</feature>
<feature type="compositionally biased region" description="Polar residues" evidence="6">
    <location>
        <begin position="47"/>
        <end position="61"/>
    </location>
</feature>
<dbReference type="SUPFAM" id="SSF74914">
    <property type="entry name" value="V-region of surface antigen I/II (SA I/II, PAC)"/>
    <property type="match status" value="1"/>
</dbReference>
<evidence type="ECO:0000256" key="6">
    <source>
        <dbReference type="SAM" id="MobiDB-lite"/>
    </source>
</evidence>
<comment type="caution">
    <text evidence="8">The sequence shown here is derived from an EMBL/GenBank/DDBJ whole genome shotgun (WGS) entry which is preliminary data.</text>
</comment>
<feature type="domain" description="Gram-positive cocci surface proteins LPxTG" evidence="7">
    <location>
        <begin position="2521"/>
        <end position="2556"/>
    </location>
</feature>
<dbReference type="InterPro" id="IPR041324">
    <property type="entry name" value="AgI/II_N"/>
</dbReference>
<evidence type="ECO:0000313" key="9">
    <source>
        <dbReference type="Proteomes" id="UP000234579"/>
    </source>
</evidence>
<dbReference type="Pfam" id="PF17998">
    <property type="entry name" value="AgI_II_C2"/>
    <property type="match status" value="6"/>
</dbReference>
<feature type="coiled-coil region" evidence="5">
    <location>
        <begin position="340"/>
        <end position="374"/>
    </location>
</feature>
<evidence type="ECO:0000256" key="3">
    <source>
        <dbReference type="ARBA" id="ARBA00022729"/>
    </source>
</evidence>
<dbReference type="RefSeq" id="WP_101811773.1">
    <property type="nucleotide sequence ID" value="NZ_PKGI01000027.1"/>
</dbReference>
<name>A0A2I2AB12_9LACO</name>
<keyword evidence="2" id="KW-0964">Secreted</keyword>
<dbReference type="NCBIfam" id="TIGR04228">
    <property type="entry name" value="isopep_sspB_C2"/>
    <property type="match status" value="6"/>
</dbReference>
<dbReference type="PROSITE" id="PS50847">
    <property type="entry name" value="GRAM_POS_ANCHORING"/>
    <property type="match status" value="1"/>
</dbReference>
<organism evidence="8 9">
    <name type="scientific">Ligilactobacillus agilis</name>
    <dbReference type="NCBI Taxonomy" id="1601"/>
    <lineage>
        <taxon>Bacteria</taxon>
        <taxon>Bacillati</taxon>
        <taxon>Bacillota</taxon>
        <taxon>Bacilli</taxon>
        <taxon>Lactobacillales</taxon>
        <taxon>Lactobacillaceae</taxon>
        <taxon>Ligilactobacillus</taxon>
    </lineage>
</organism>
<dbReference type="Pfam" id="PF18652">
    <property type="entry name" value="Adhesin_P1_N"/>
    <property type="match status" value="2"/>
</dbReference>
<accession>A0A2I2AB12</accession>
<proteinExistence type="predicted"/>
<protein>
    <recommendedName>
        <fullName evidence="7">Gram-positive cocci surface proteins LPxTG domain-containing protein</fullName>
    </recommendedName>
</protein>
<sequence length="2556" mass="280447">MKRTIVKKSRYRLNKNSKLSKGILTGAVGLGTWIVSTKVANADEVATPTTSSVDTSVNATGKASEGDGLNVTVPHSNVDKAVNDAKAAGVQVTEKPATNTTVSADNAKAAETSIANDYASQTSAVNNATAKQVVKNESFAKDSADARSTNNANKAAIDQAVAQAKANGADVIHDAKSDKTTTATIDNYNTQKASVNKTTQDTVAKINQAGEVAKANNTVATAENDTAALTKSVDNAKNILGNDKVTQTATVNKETVSTSNADSIAKAIRDDYNSQIANINNTVNQYQNAVSAAGSVDKSELDKAVKNAQSVLGNANVKQTDTVNKTVSVADTSKAVDEVKSNYHDQANKINSQVNQYQDEFAKYEKEYNDYLAKIQNADSVDSKVIWQNLFLNFGQGSKLSVQWNTKPLETHQNQTNGDDNYSYDFEKALEYSAIFNGSQSGIVGTATWEIPSGAYYKNLDGSKVRIAKIVSVLKNVVADGSNNNHVLVGFFNNPTLHAFSSFASSVDETFYFYDETGNLINFKDGTAWLGIASLNHWWGDGTQNSHDVNETVKAVSGAKLYTPNGSISLSDDETTTQEQVPATNLGGGTFGVGTKDFSGFAVAKISNGATLRWAKNGFNNHGTFHWDDTRKTYVASDNETVFTDTTNNINSWYQWAMSTDLYGMAKTIKPPTKPTVSYNYSTVTVEKPSVSWHKDSVSPGLPNKLNVKYSYNNLTVAKPTAETASYQLHNLTVTPTGNKSVSMEIDGTDQNVNGKTITKGDIEKYSIPTRALVANRTDNLASHVIVDKLPDGVVFKDYTAILNGRDVTSDYTVVYDAKNNTVKASLKTNSDLVKQANSNKGLDFALPVLNLVTVVAKDGTHLENKANIYVNGIEYDTNVVNTNVDNPKPSKGETVAGQDSNGKTIIPGDIVKYTVNWDLTKLANFAISDLQDDKGMSLVDDYDANTVANQSSLTLLDKNGKAVNGVTFAWDTANTKLVATVSNPRTFLSQYGGQALKLSFDAQAKNAFSGNIKNQAVQINFGNKYETNTVTNKVEIPKPSKDVVANAGDSISINGDKVKMGDYIDYVLHSKKLPANRATSFDKEVLSDSIDTTHDSVTNRYLVVNDQDWILADGTTLKKGTDIGAMGLVQYNYKQGTVTLTTTDKYKALANSNANKNHAMSFTGYVTVKRIAAGFVYNKFDDVLNKIDDKSNEVNTFTYQPVDPDAVKKVTIGDTDNVNGDNDNHVKVVKGQQLTFTLNGQKLPQYHEKVTSLAFEETFDQKLTYTGYKAFFKNNDGTYIDITDALKPVVDGQHVIWTANSALLAKMNSDEFNKVASWTPYILAFTKVNADGDKVTNTYRVLLNGKTAISNTTENPIVTVSPSKQVVNQSNKDINNTNITVNDILHYVVNWDLKDMSGVKLSDDLVKLAFGVEDDYDETKLNDLDSSLITVVTNNKGAIEDITNLVNITVNQKNGSFKITPKDTTAFLKRFSGQVLQINFYATPKHTLANGTKIENVATQINAGNKYQTNKVVNYVYQLVPKKDVVENIGNQKSLNQQAVTFDHVINYALTSSVRPTNYKMETTDWRFVDKLDNRDSFTGNIYVWSLTDLVDGNNKIPAKTLITKYFDKHYDNQTNTVTVYATDAWFDLLKKNTDRPVQFKVFVEAKRQGYGVIKNQFTEYYNNGKEQSNEIETVTYKPVDPPKPSKTITVGDVVDVNTPIDDNGKVLVTGDTTSYTLVGEKFTPYHEDIASVEYRDTLDSDLTFTGYDVYLKSVKDGKVVLTKVSDKDKESYLTFIQRGQDLTWVSTDKLETILNIGKYNEFDTYSPTIVVHSKVTGKGGAVADNVYTVTVNNKSGISNKVSNKIADFNPHKVVLNIDGVDINNGTVLKGQTVEYEGFIDLTDLANSKLSEAEFTKEWSFSDSYDKQHGVAQTSTLKVVDKDGKNVTNLFRPTWDLQHGTWKLTVANAKAFYNAYKGTSLKASFYYVVNNDVANGTRINNTMIQVVAGNIKNTNTVTNLVETSPIVIKVVKNNDGSDVNNTSVRKGQGIVYSGDWDLVGLANHAFTKEELAQNWTYSDDFDELRVNVNTSSLKVTDAKGNSVLGYITQTWDSKTGKWTLSPKDNKTFLDKYKGQKLHVSFNGTVKDQASGTIKNRLIQINGGKRFSSNEVQTPIVDNPTPVKVVENTDGTNINGTSVSRGQNVIYQGTWDLSKLANHIFTKEELAQDWSFNDDYDESRINANEESFKVTDDQGKDVTTLFNLNWDSKAGKWKADAKDLSKFLESYKGHKLTVEFTGVVTQDASGVLSNTMEQINGDKVFKTNTVTNNVEEPPTPVKVVTDLNGKDINNTDIQAGTKVVYEGTWDLSKLANHTFTNEELAQDWSFNDDYDESKLDVDQSTLKVTDEKGNDLLSLFDITWDSENGKLRINPSDKEAFLNAYKGHKLEVSFQAKVKDDAKGELTNTMEQINGGVVFKTNTVTNNVVPKPKPEEPTKPETPTQEVPPTPNKVVYQKENPNGTVTQAVLPTPEPKAVIHEPEALPQTSDTPTNPLTVIAGALAATLGLFGLGKSRRRED</sequence>
<evidence type="ECO:0000256" key="1">
    <source>
        <dbReference type="ARBA" id="ARBA00022512"/>
    </source>
</evidence>
<reference evidence="9" key="1">
    <citation type="submission" date="2017-12" db="EMBL/GenBank/DDBJ databases">
        <authorList>
            <person name="Christensen H."/>
        </authorList>
    </citation>
    <scope>NUCLEOTIDE SEQUENCE [LARGE SCALE GENOMIC DNA]</scope>
    <source>
        <strain evidence="9">268A</strain>
    </source>
</reference>
<keyword evidence="1" id="KW-0134">Cell wall</keyword>
<dbReference type="Pfam" id="PF16364">
    <property type="entry name" value="Antigen_C"/>
    <property type="match status" value="2"/>
</dbReference>
<dbReference type="InterPro" id="IPR036234">
    <property type="entry name" value="SA_I/II_PAC_V_sf"/>
</dbReference>
<keyword evidence="3" id="KW-0732">Signal</keyword>
<evidence type="ECO:0000256" key="2">
    <source>
        <dbReference type="ARBA" id="ARBA00022525"/>
    </source>
</evidence>
<feature type="region of interest" description="Disordered" evidence="6">
    <location>
        <begin position="47"/>
        <end position="68"/>
    </location>
</feature>
<dbReference type="Gene3D" id="2.60.40.740">
    <property type="match status" value="11"/>
</dbReference>
<keyword evidence="4" id="KW-0572">Peptidoglycan-anchor</keyword>
<evidence type="ECO:0000256" key="5">
    <source>
        <dbReference type="SAM" id="Coils"/>
    </source>
</evidence>
<evidence type="ECO:0000259" key="7">
    <source>
        <dbReference type="PROSITE" id="PS50847"/>
    </source>
</evidence>
<dbReference type="EMBL" id="PKGI01000027">
    <property type="protein sequence ID" value="PLA76564.1"/>
    <property type="molecule type" value="Genomic_DNA"/>
</dbReference>